<organism evidence="3">
    <name type="scientific">Tanacetum cinerariifolium</name>
    <name type="common">Dalmatian daisy</name>
    <name type="synonym">Chrysanthemum cinerariifolium</name>
    <dbReference type="NCBI Taxonomy" id="118510"/>
    <lineage>
        <taxon>Eukaryota</taxon>
        <taxon>Viridiplantae</taxon>
        <taxon>Streptophyta</taxon>
        <taxon>Embryophyta</taxon>
        <taxon>Tracheophyta</taxon>
        <taxon>Spermatophyta</taxon>
        <taxon>Magnoliopsida</taxon>
        <taxon>eudicotyledons</taxon>
        <taxon>Gunneridae</taxon>
        <taxon>Pentapetalae</taxon>
        <taxon>asterids</taxon>
        <taxon>campanulids</taxon>
        <taxon>Asterales</taxon>
        <taxon>Asteraceae</taxon>
        <taxon>Asteroideae</taxon>
        <taxon>Anthemideae</taxon>
        <taxon>Anthemidinae</taxon>
        <taxon>Tanacetum</taxon>
    </lineage>
</organism>
<gene>
    <name evidence="3" type="ORF">Tci_017083</name>
</gene>
<dbReference type="Pfam" id="PF17919">
    <property type="entry name" value="RT_RNaseH_2"/>
    <property type="match status" value="1"/>
</dbReference>
<dbReference type="Gene3D" id="3.30.70.270">
    <property type="match status" value="1"/>
</dbReference>
<dbReference type="InterPro" id="IPR043128">
    <property type="entry name" value="Rev_trsase/Diguanyl_cyclase"/>
</dbReference>
<name>A0A6L2KAP7_TANCI</name>
<comment type="caution">
    <text evidence="3">The sequence shown here is derived from an EMBL/GenBank/DDBJ whole genome shotgun (WGS) entry which is preliminary data.</text>
</comment>
<dbReference type="AlphaFoldDB" id="A0A6L2KAP7"/>
<dbReference type="EMBL" id="BKCJ010001938">
    <property type="protein sequence ID" value="GEU45105.1"/>
    <property type="molecule type" value="Genomic_DNA"/>
</dbReference>
<reference evidence="3" key="1">
    <citation type="journal article" date="2019" name="Sci. Rep.">
        <title>Draft genome of Tanacetum cinerariifolium, the natural source of mosquito coil.</title>
        <authorList>
            <person name="Yamashiro T."/>
            <person name="Shiraishi A."/>
            <person name="Satake H."/>
            <person name="Nakayama K."/>
        </authorList>
    </citation>
    <scope>NUCLEOTIDE SEQUENCE</scope>
</reference>
<accession>A0A6L2KAP7</accession>
<dbReference type="PANTHER" id="PTHR45835">
    <property type="entry name" value="YALI0A06105P"/>
    <property type="match status" value="1"/>
</dbReference>
<feature type="compositionally biased region" description="Basic and acidic residues" evidence="1">
    <location>
        <begin position="204"/>
        <end position="215"/>
    </location>
</feature>
<feature type="region of interest" description="Disordered" evidence="1">
    <location>
        <begin position="199"/>
        <end position="222"/>
    </location>
</feature>
<sequence>MLVDTLLQHEVEGRVDRLIENAGGLENKWVELVDELTIKVAKEVAEVMERMKALTKSRTLLPSSLSNCKTYFLLSSPKNGCLYKDFVTCKLNVFDGKGCAVAYIRWVEKMEAVQDIGGCGDNKKVKYSAGSLTDRASTWWNFERLETGLWNHVMVRAGHSTYTNRFHKLVRLVATTKPLTIQSAILKARVLTDEAVRNGSLNRTGERRRDNESRGGSKMVNPLNAKNQTAARGACYEYGGTDYYNLACPRVYEERPKEKVKRLMSAKVEELKLEDIAIDQNFSEMAKSVTILTQKNKKYVWGNEQKVAFQTLKDKLCNAPALTLLNGLEDFVVYCDASCQGMGKENVIGDALSRKERINPRRVRAMNMTIQSIIKGKILAAQNEASEVVNAPTELLRGLDEQMYLRSDGALHYIDRIWVPLTGSGRDLIRVVVDRLTKSAHFQPIREYFKMDKLARLYINEIMARHEVGEGQLIGPEIVQETTEKISQIKDRLKAARDCQKSYADKHKKPLEFNVGDYVLLKVSPWKGMVRFRMKGKLALEPVEILEREIKKLKRSKIPVVKDRWNLKRGLEFTWEPHHKNTCNKSIPDLAYPLFTHMSYEQLVVKMDDPNITMKEYIRLEEEKTRRRVFNDMLTSDEVLSCEPIVSSLNDNKIDFRIPFDKSDDEDYTVIYDDNSFSFKIISINDFKTDLKNDNDNVNMASFPSPELEVKMDDPNIIMEEYIRLEEERACRHGKVYNWETAMYGKIWYDEDVYDLKSVVTEFPVIVFHDTLTPDEVLSCEPTVSPLNDNKINFRISFDESDDEDYTSIGLRFRPPRFSQSRRDLPRNTPLDRVEVLGSDDGITTSF</sequence>
<proteinExistence type="predicted"/>
<dbReference type="PANTHER" id="PTHR45835:SF99">
    <property type="entry name" value="CHROMO DOMAIN-CONTAINING PROTEIN-RELATED"/>
    <property type="match status" value="1"/>
</dbReference>
<protein>
    <recommendedName>
        <fullName evidence="2">Reverse transcriptase/retrotransposon-derived protein RNase H-like domain-containing protein</fullName>
    </recommendedName>
</protein>
<evidence type="ECO:0000259" key="2">
    <source>
        <dbReference type="Pfam" id="PF17919"/>
    </source>
</evidence>
<dbReference type="InterPro" id="IPR043502">
    <property type="entry name" value="DNA/RNA_pol_sf"/>
</dbReference>
<evidence type="ECO:0000256" key="1">
    <source>
        <dbReference type="SAM" id="MobiDB-lite"/>
    </source>
</evidence>
<dbReference type="InterPro" id="IPR041577">
    <property type="entry name" value="RT_RNaseH_2"/>
</dbReference>
<evidence type="ECO:0000313" key="3">
    <source>
        <dbReference type="EMBL" id="GEU45105.1"/>
    </source>
</evidence>
<dbReference type="SUPFAM" id="SSF56672">
    <property type="entry name" value="DNA/RNA polymerases"/>
    <property type="match status" value="1"/>
</dbReference>
<feature type="domain" description="Reverse transcriptase/retrotransposon-derived protein RNase H-like" evidence="2">
    <location>
        <begin position="301"/>
        <end position="343"/>
    </location>
</feature>